<organism evidence="3 4">
    <name type="scientific">Perkinsus olseni</name>
    <name type="common">Perkinsus atlanticus</name>
    <dbReference type="NCBI Taxonomy" id="32597"/>
    <lineage>
        <taxon>Eukaryota</taxon>
        <taxon>Sar</taxon>
        <taxon>Alveolata</taxon>
        <taxon>Perkinsozoa</taxon>
        <taxon>Perkinsea</taxon>
        <taxon>Perkinsida</taxon>
        <taxon>Perkinsidae</taxon>
        <taxon>Perkinsus</taxon>
    </lineage>
</organism>
<feature type="region of interest" description="Disordered" evidence="1">
    <location>
        <begin position="121"/>
        <end position="184"/>
    </location>
</feature>
<protein>
    <recommendedName>
        <fullName evidence="2">CULT domain-containing protein</fullName>
    </recommendedName>
</protein>
<evidence type="ECO:0000313" key="4">
    <source>
        <dbReference type="Proteomes" id="UP000570595"/>
    </source>
</evidence>
<reference evidence="3 4" key="1">
    <citation type="submission" date="2020-04" db="EMBL/GenBank/DDBJ databases">
        <title>Perkinsus olseni comparative genomics.</title>
        <authorList>
            <person name="Bogema D.R."/>
        </authorList>
    </citation>
    <scope>NUCLEOTIDE SEQUENCE [LARGE SCALE GENOMIC DNA]</scope>
    <source>
        <strain evidence="3">ATCC PRA-179</strain>
    </source>
</reference>
<dbReference type="Proteomes" id="UP000570595">
    <property type="component" value="Unassembled WGS sequence"/>
</dbReference>
<feature type="compositionally biased region" description="Low complexity" evidence="1">
    <location>
        <begin position="122"/>
        <end position="142"/>
    </location>
</feature>
<dbReference type="AlphaFoldDB" id="A0A7J6L005"/>
<dbReference type="PROSITE" id="PS51788">
    <property type="entry name" value="CULT"/>
    <property type="match status" value="1"/>
</dbReference>
<dbReference type="InterPro" id="IPR034750">
    <property type="entry name" value="CULT"/>
</dbReference>
<dbReference type="EMBL" id="JABAHT010000689">
    <property type="protein sequence ID" value="KAF4652750.1"/>
    <property type="molecule type" value="Genomic_DNA"/>
</dbReference>
<feature type="compositionally biased region" description="Acidic residues" evidence="1">
    <location>
        <begin position="159"/>
        <end position="169"/>
    </location>
</feature>
<dbReference type="OrthoDB" id="438294at2759"/>
<comment type="caution">
    <text evidence="3">The sequence shown here is derived from an EMBL/GenBank/DDBJ whole genome shotgun (WGS) entry which is preliminary data.</text>
</comment>
<evidence type="ECO:0000256" key="1">
    <source>
        <dbReference type="SAM" id="MobiDB-lite"/>
    </source>
</evidence>
<evidence type="ECO:0000259" key="2">
    <source>
        <dbReference type="PROSITE" id="PS51788"/>
    </source>
</evidence>
<proteinExistence type="predicted"/>
<gene>
    <name evidence="3" type="ORF">FOZ61_009433</name>
</gene>
<name>A0A7J6L005_PEROL</name>
<sequence>MTESSFEPVKKGGAKQTEGEVEARHWYESIYKEVVYSYELDVLEDPAWCYSATNPHEYRFDVCRANPAELSHGGIRVTNPPQEEFSWFPPYLWMMALCNTCGVGDTRPETREEDIREVVEDQAAPQPALPAPGESESSVESSRVTPPGEMSDGFVQSNVEEDTEAEENESAGVARQRSDDDAIQPRVRRRRVDVLRRMLSEGLEIIGRPSHPTVSFYGLILTKLREREMTQSEILEAERRFQNRLRSHWTSTLIEDF</sequence>
<accession>A0A7J6L005</accession>
<evidence type="ECO:0000313" key="3">
    <source>
        <dbReference type="EMBL" id="KAF4652750.1"/>
    </source>
</evidence>
<feature type="domain" description="CULT" evidence="2">
    <location>
        <begin position="18"/>
        <end position="228"/>
    </location>
</feature>
<dbReference type="Gene3D" id="2.170.150.20">
    <property type="entry name" value="Peptide methionine sulfoxide reductase"/>
    <property type="match status" value="1"/>
</dbReference>